<dbReference type="EMBL" id="JRTT01000001">
    <property type="protein sequence ID" value="KHD79251.1"/>
    <property type="molecule type" value="Genomic_DNA"/>
</dbReference>
<protein>
    <submittedName>
        <fullName evidence="2">Uncharacterized protein</fullName>
    </submittedName>
</protein>
<sequence length="346" mass="36924">MTRARWIPLAVALVAAGALLGGTIPAAPQAAPAALTAEQLWPAAQRADLPNLTVDPLYFLDATTAVGTFTDGDEIQLLIEKSGIVRELRRLPVTGEPRFEVVTAAGDELIWTEQTGDGPVEIWAAHQAGGKPRRLTADTGNTLFYGNQHDLVVAGGRVYWTAGDGDRTTQIRSVALTGGAVTVREETGRWALSAWPWLTDDTGGQTGAVHMRNLENGKELQIPFSGAEWAMCDPSWCRVMVATSAGLARIDLMRPDGSDRRRVAGPDTQAAVNDVAVLGRFEILSVPGPNADLTGTAALLVHDLENRRSVPVAVAADMAATKDGVLWWSTGGQEAPVWHTLDLRTI</sequence>
<dbReference type="OrthoDB" id="3343876at2"/>
<proteinExistence type="predicted"/>
<gene>
    <name evidence="2" type="ORF">MB27_01170</name>
</gene>
<dbReference type="SUPFAM" id="SSF69304">
    <property type="entry name" value="Tricorn protease N-terminal domain"/>
    <property type="match status" value="1"/>
</dbReference>
<keyword evidence="3" id="KW-1185">Reference proteome</keyword>
<evidence type="ECO:0000313" key="3">
    <source>
        <dbReference type="Proteomes" id="UP000054537"/>
    </source>
</evidence>
<feature type="signal peptide" evidence="1">
    <location>
        <begin position="1"/>
        <end position="26"/>
    </location>
</feature>
<evidence type="ECO:0000313" key="2">
    <source>
        <dbReference type="EMBL" id="KHD79251.1"/>
    </source>
</evidence>
<dbReference type="eggNOG" id="ENOG503410I">
    <property type="taxonomic scope" value="Bacteria"/>
</dbReference>
<dbReference type="Proteomes" id="UP000054537">
    <property type="component" value="Unassembled WGS sequence"/>
</dbReference>
<dbReference type="STRING" id="1869.MB27_01170"/>
<accession>A0A0A6UUX6</accession>
<keyword evidence="1" id="KW-0732">Signal</keyword>
<feature type="chain" id="PRO_5038836038" evidence="1">
    <location>
        <begin position="27"/>
        <end position="346"/>
    </location>
</feature>
<reference evidence="2 3" key="1">
    <citation type="submission" date="2014-10" db="EMBL/GenBank/DDBJ databases">
        <title>Draft genome sequence of Actinoplanes utahensis NRRL 12052.</title>
        <authorList>
            <person name="Velasco-Bucheli B."/>
            <person name="del Cerro C."/>
            <person name="Hormigo D."/>
            <person name="Garcia J.L."/>
            <person name="Acebal C."/>
            <person name="Arroyo M."/>
            <person name="de la Mata I."/>
        </authorList>
    </citation>
    <scope>NUCLEOTIDE SEQUENCE [LARGE SCALE GENOMIC DNA]</scope>
    <source>
        <strain evidence="2 3">NRRL 12052</strain>
    </source>
</reference>
<comment type="caution">
    <text evidence="2">The sequence shown here is derived from an EMBL/GenBank/DDBJ whole genome shotgun (WGS) entry which is preliminary data.</text>
</comment>
<evidence type="ECO:0000256" key="1">
    <source>
        <dbReference type="SAM" id="SignalP"/>
    </source>
</evidence>
<dbReference type="RefSeq" id="WP_043521726.1">
    <property type="nucleotide sequence ID" value="NZ_BAABKU010000007.1"/>
</dbReference>
<organism evidence="2 3">
    <name type="scientific">Actinoplanes utahensis</name>
    <dbReference type="NCBI Taxonomy" id="1869"/>
    <lineage>
        <taxon>Bacteria</taxon>
        <taxon>Bacillati</taxon>
        <taxon>Actinomycetota</taxon>
        <taxon>Actinomycetes</taxon>
        <taxon>Micromonosporales</taxon>
        <taxon>Micromonosporaceae</taxon>
        <taxon>Actinoplanes</taxon>
    </lineage>
</organism>
<name>A0A0A6UUX6_ACTUT</name>
<dbReference type="AlphaFoldDB" id="A0A0A6UUX6"/>